<proteinExistence type="predicted"/>
<dbReference type="InterPro" id="IPR043502">
    <property type="entry name" value="DNA/RNA_pol_sf"/>
</dbReference>
<dbReference type="GO" id="GO:0006351">
    <property type="term" value="P:DNA-templated transcription"/>
    <property type="evidence" value="ECO:0007669"/>
    <property type="project" value="InterPro"/>
</dbReference>
<dbReference type="GO" id="GO:0003677">
    <property type="term" value="F:DNA binding"/>
    <property type="evidence" value="ECO:0007669"/>
    <property type="project" value="InterPro"/>
</dbReference>
<geneLocation type="mitochondrion" evidence="2"/>
<sequence length="54" mass="6409">MYTCTCSMSLRASTNQFKMDIIESRLDRKLIKSLFMPLIYGKTLISMEKDRRDK</sequence>
<dbReference type="PROSITE" id="PS00489">
    <property type="entry name" value="RNA_POL_PHAGE_2"/>
    <property type="match status" value="1"/>
</dbReference>
<evidence type="ECO:0000313" key="2">
    <source>
        <dbReference type="EMBL" id="ART31369.1"/>
    </source>
</evidence>
<dbReference type="AlphaFoldDB" id="A0A1Y0B1Y3"/>
<protein>
    <submittedName>
        <fullName evidence="2">Uncharacterized protein</fullName>
    </submittedName>
</protein>
<comment type="function">
    <text evidence="1">DNA-dependent RNA polymerase catalyzes the transcription of DNA into RNA using the four ribonucleoside triphosphates as substrates.</text>
</comment>
<reference evidence="2" key="1">
    <citation type="submission" date="2017-03" db="EMBL/GenBank/DDBJ databases">
        <title>The mitochondrial genome of the carnivorous plant Utricularia reniformis (Lentibulariaceae): structure, comparative analysis and evolutionary landmarks.</title>
        <authorList>
            <person name="Silva S.R."/>
            <person name="Alvarenga D.O."/>
            <person name="Michael T.P."/>
            <person name="Miranda V.F.O."/>
            <person name="Varani A.M."/>
        </authorList>
    </citation>
    <scope>NUCLEOTIDE SEQUENCE</scope>
</reference>
<keyword evidence="2" id="KW-0496">Mitochondrion</keyword>
<dbReference type="SUPFAM" id="SSF56672">
    <property type="entry name" value="DNA/RNA polymerases"/>
    <property type="match status" value="1"/>
</dbReference>
<evidence type="ECO:0000256" key="1">
    <source>
        <dbReference type="ARBA" id="ARBA00004026"/>
    </source>
</evidence>
<dbReference type="EMBL" id="KY774314">
    <property type="protein sequence ID" value="ART31369.1"/>
    <property type="molecule type" value="Genomic_DNA"/>
</dbReference>
<dbReference type="GO" id="GO:0003899">
    <property type="term" value="F:DNA-directed RNA polymerase activity"/>
    <property type="evidence" value="ECO:0007669"/>
    <property type="project" value="InterPro"/>
</dbReference>
<accession>A0A1Y0B1Y3</accession>
<gene>
    <name evidence="2" type="ORF">AEK19_MT1155</name>
</gene>
<dbReference type="InterPro" id="IPR002092">
    <property type="entry name" value="DNA-dir_Rpol_phage-type"/>
</dbReference>
<organism evidence="2">
    <name type="scientific">Utricularia reniformis</name>
    <dbReference type="NCBI Taxonomy" id="192314"/>
    <lineage>
        <taxon>Eukaryota</taxon>
        <taxon>Viridiplantae</taxon>
        <taxon>Streptophyta</taxon>
        <taxon>Embryophyta</taxon>
        <taxon>Tracheophyta</taxon>
        <taxon>Spermatophyta</taxon>
        <taxon>Magnoliopsida</taxon>
        <taxon>eudicotyledons</taxon>
        <taxon>Gunneridae</taxon>
        <taxon>Pentapetalae</taxon>
        <taxon>asterids</taxon>
        <taxon>lamiids</taxon>
        <taxon>Lamiales</taxon>
        <taxon>Lentibulariaceae</taxon>
        <taxon>Utricularia</taxon>
    </lineage>
</organism>
<name>A0A1Y0B1Y3_9LAMI</name>